<dbReference type="RefSeq" id="WP_255035119.1">
    <property type="nucleotide sequence ID" value="NZ_RJUF01000001.1"/>
</dbReference>
<dbReference type="PANTHER" id="PTHR43685:SF2">
    <property type="entry name" value="GLYCOSYLTRANSFERASE 2-LIKE DOMAIN-CONTAINING PROTEIN"/>
    <property type="match status" value="1"/>
</dbReference>
<accession>A0AAE3GZS6</accession>
<keyword evidence="1" id="KW-1133">Transmembrane helix</keyword>
<dbReference type="EMBL" id="RJUF01000001">
    <property type="protein sequence ID" value="MCP9761384.1"/>
    <property type="molecule type" value="Genomic_DNA"/>
</dbReference>
<proteinExistence type="predicted"/>
<dbReference type="Gene3D" id="3.90.550.10">
    <property type="entry name" value="Spore Coat Polysaccharide Biosynthesis Protein SpsA, Chain A"/>
    <property type="match status" value="1"/>
</dbReference>
<dbReference type="InterPro" id="IPR029044">
    <property type="entry name" value="Nucleotide-diphossugar_trans"/>
</dbReference>
<evidence type="ECO:0000313" key="4">
    <source>
        <dbReference type="Proteomes" id="UP001204144"/>
    </source>
</evidence>
<reference evidence="3 4" key="1">
    <citation type="submission" date="2018-11" db="EMBL/GenBank/DDBJ databases">
        <title>Novel bacteria species description.</title>
        <authorList>
            <person name="Han J.-H."/>
        </authorList>
    </citation>
    <scope>NUCLEOTIDE SEQUENCE [LARGE SCALE GENOMIC DNA]</scope>
    <source>
        <strain evidence="3 4">KCTC23259</strain>
    </source>
</reference>
<sequence length="320" mass="36834">MRKYSIIIPIYNRPDELDELLDSLELQSFKNFEIIVIEDGSKLRCDKIVEKHSKALDIKYFYKENGGQGFARNYGFEKATGDYFVQFDSDAIIPSDYFEKVEKYFEHEYLDAYGGPDAAHESFTDTQKAINFAMTSVLTTGGTRGKNKNLGGKFHPRSFNFGISREVYEKLGGYIITRMGEDIEYSIRIIEAGFKVKLIPEAFIYHKRRTSLKQFYKQLFFFGRARINIWRFFPKELKLVHFFPVAFTLFVLSIPLQILIFRPLGIFSLAVLLLFLLLIFISSTIENKSLTVGIKSVPASFIQLFAYGMGFLKEAIAGKS</sequence>
<evidence type="ECO:0000259" key="2">
    <source>
        <dbReference type="Pfam" id="PF00535"/>
    </source>
</evidence>
<dbReference type="Pfam" id="PF00535">
    <property type="entry name" value="Glycos_transf_2"/>
    <property type="match status" value="1"/>
</dbReference>
<keyword evidence="1" id="KW-0472">Membrane</keyword>
<dbReference type="AlphaFoldDB" id="A0AAE3GZS6"/>
<evidence type="ECO:0000313" key="3">
    <source>
        <dbReference type="EMBL" id="MCP9761384.1"/>
    </source>
</evidence>
<dbReference type="SUPFAM" id="SSF53448">
    <property type="entry name" value="Nucleotide-diphospho-sugar transferases"/>
    <property type="match status" value="1"/>
</dbReference>
<dbReference type="InterPro" id="IPR050834">
    <property type="entry name" value="Glycosyltransf_2"/>
</dbReference>
<organism evidence="3 4">
    <name type="scientific">Lacihabitans soyangensis</name>
    <dbReference type="NCBI Taxonomy" id="869394"/>
    <lineage>
        <taxon>Bacteria</taxon>
        <taxon>Pseudomonadati</taxon>
        <taxon>Bacteroidota</taxon>
        <taxon>Cytophagia</taxon>
        <taxon>Cytophagales</taxon>
        <taxon>Leadbetterellaceae</taxon>
        <taxon>Lacihabitans</taxon>
    </lineage>
</organism>
<name>A0AAE3GZS6_9BACT</name>
<dbReference type="Proteomes" id="UP001204144">
    <property type="component" value="Unassembled WGS sequence"/>
</dbReference>
<feature type="domain" description="Glycosyltransferase 2-like" evidence="2">
    <location>
        <begin position="5"/>
        <end position="171"/>
    </location>
</feature>
<gene>
    <name evidence="3" type="ORF">EGI31_00345</name>
</gene>
<feature type="transmembrane region" description="Helical" evidence="1">
    <location>
        <begin position="239"/>
        <end position="260"/>
    </location>
</feature>
<protein>
    <submittedName>
        <fullName evidence="3">Glycosyltransferase</fullName>
    </submittedName>
</protein>
<feature type="transmembrane region" description="Helical" evidence="1">
    <location>
        <begin position="266"/>
        <end position="285"/>
    </location>
</feature>
<dbReference type="PANTHER" id="PTHR43685">
    <property type="entry name" value="GLYCOSYLTRANSFERASE"/>
    <property type="match status" value="1"/>
</dbReference>
<dbReference type="InterPro" id="IPR001173">
    <property type="entry name" value="Glyco_trans_2-like"/>
</dbReference>
<evidence type="ECO:0000256" key="1">
    <source>
        <dbReference type="SAM" id="Phobius"/>
    </source>
</evidence>
<keyword evidence="4" id="KW-1185">Reference proteome</keyword>
<comment type="caution">
    <text evidence="3">The sequence shown here is derived from an EMBL/GenBank/DDBJ whole genome shotgun (WGS) entry which is preliminary data.</text>
</comment>
<keyword evidence="1" id="KW-0812">Transmembrane</keyword>